<evidence type="ECO:0000256" key="4">
    <source>
        <dbReference type="ARBA" id="ARBA00022989"/>
    </source>
</evidence>
<comment type="caution">
    <text evidence="9">The sequence shown here is derived from an EMBL/GenBank/DDBJ whole genome shotgun (WGS) entry which is preliminary data.</text>
</comment>
<evidence type="ECO:0000256" key="5">
    <source>
        <dbReference type="ARBA" id="ARBA00023136"/>
    </source>
</evidence>
<evidence type="ECO:0000256" key="3">
    <source>
        <dbReference type="ARBA" id="ARBA00022692"/>
    </source>
</evidence>
<evidence type="ECO:0000256" key="1">
    <source>
        <dbReference type="ARBA" id="ARBA00004141"/>
    </source>
</evidence>
<feature type="transmembrane region" description="Helical" evidence="7">
    <location>
        <begin position="618"/>
        <end position="639"/>
    </location>
</feature>
<dbReference type="AlphaFoldDB" id="A0A9P8Y3P1"/>
<accession>A0A9P8Y3P1</accession>
<dbReference type="OrthoDB" id="3900342at2759"/>
<comment type="subcellular location">
    <subcellularLocation>
        <location evidence="1">Membrane</location>
        <topology evidence="1">Multi-pass membrane protein</topology>
    </subcellularLocation>
</comment>
<dbReference type="EMBL" id="JAGTJQ010000008">
    <property type="protein sequence ID" value="KAH7026588.1"/>
    <property type="molecule type" value="Genomic_DNA"/>
</dbReference>
<dbReference type="InterPro" id="IPR004841">
    <property type="entry name" value="AA-permease/SLC12A_dom"/>
</dbReference>
<name>A0A9P8Y3P1_9PEZI</name>
<dbReference type="GO" id="GO:0055085">
    <property type="term" value="P:transmembrane transport"/>
    <property type="evidence" value="ECO:0007669"/>
    <property type="project" value="InterPro"/>
</dbReference>
<feature type="transmembrane region" description="Helical" evidence="7">
    <location>
        <begin position="178"/>
        <end position="202"/>
    </location>
</feature>
<evidence type="ECO:0000256" key="7">
    <source>
        <dbReference type="SAM" id="Phobius"/>
    </source>
</evidence>
<feature type="transmembrane region" description="Helical" evidence="7">
    <location>
        <begin position="286"/>
        <end position="309"/>
    </location>
</feature>
<reference evidence="9" key="1">
    <citation type="journal article" date="2021" name="Nat. Commun.">
        <title>Genetic determinants of endophytism in the Arabidopsis root mycobiome.</title>
        <authorList>
            <person name="Mesny F."/>
            <person name="Miyauchi S."/>
            <person name="Thiergart T."/>
            <person name="Pickel B."/>
            <person name="Atanasova L."/>
            <person name="Karlsson M."/>
            <person name="Huettel B."/>
            <person name="Barry K.W."/>
            <person name="Haridas S."/>
            <person name="Chen C."/>
            <person name="Bauer D."/>
            <person name="Andreopoulos W."/>
            <person name="Pangilinan J."/>
            <person name="LaButti K."/>
            <person name="Riley R."/>
            <person name="Lipzen A."/>
            <person name="Clum A."/>
            <person name="Drula E."/>
            <person name="Henrissat B."/>
            <person name="Kohler A."/>
            <person name="Grigoriev I.V."/>
            <person name="Martin F.M."/>
            <person name="Hacquard S."/>
        </authorList>
    </citation>
    <scope>NUCLEOTIDE SEQUENCE</scope>
    <source>
        <strain evidence="9">MPI-CAGE-CH-0230</strain>
    </source>
</reference>
<keyword evidence="4 7" id="KW-1133">Transmembrane helix</keyword>
<sequence length="701" mass="77200">MEQHDDHHDFGWMPDWLPRFQLASDTGSTRSVHAEELALEPRRPSGQSDQPEQGLDRTQSQQASSLSPSSADPARVPTSSRDTVNNEFLLPGPSGSFLSPSSANSTHTPSTLVEGDLGVLGSATASGNVKTVVIFPSPDRTVKRELRGSHLFMITINATLGTGLYWKGGQILQLGGPLVVLLSFLLIGILAWAVMQCITEMLCIWPVPGALSLYVSEFVDVELGIAVGITYWFTYSVSFAAIIVTAAAEVHLWSFGDKVIDGTAIFLLVPVVLTVLNALDIKTYGWVELVTGSLKVVFLGIMIVFLLAISGSVSSSPGARADYWDDPFDTYDKNAVSDWFSAFLLSMSIVAFSYVGIEIVAASALEVRWPKHIDRISSGLSRQSASASLIGTTVRWSSIWIPVLVCFAYTLCGVLISFNIRRDDCSLPRFSWAQDPTCQETSPASQSSSAFVAIAAKSGIPHLANVFNAFLVFTAVTCAMTNLYVASRSMFGLATRLDRGPGQPLVVRIVAWFGKTNRQKVPMRAMIFSSMAFIWVPFLNMKGDDDATSAITIFVEVLGSMGTAGVFIVWACECLAFLRFYYCIKRHHGALELARVSQVRRWNYEDNDYPYRSHGQPFTAYMGLAGCLALLVVCNMAYFWKQPKFHVEPFLSNYLIIFVFLLIWIALKLFRGARWALVDLSDSKRVVQKLKNLHDLRQGAM</sequence>
<keyword evidence="10" id="KW-1185">Reference proteome</keyword>
<feature type="compositionally biased region" description="Polar residues" evidence="6">
    <location>
        <begin position="77"/>
        <end position="86"/>
    </location>
</feature>
<dbReference type="GO" id="GO:0016020">
    <property type="term" value="C:membrane"/>
    <property type="evidence" value="ECO:0007669"/>
    <property type="project" value="UniProtKB-SubCell"/>
</dbReference>
<feature type="transmembrane region" description="Helical" evidence="7">
    <location>
        <begin position="521"/>
        <end position="539"/>
    </location>
</feature>
<feature type="transmembrane region" description="Helical" evidence="7">
    <location>
        <begin position="551"/>
        <end position="578"/>
    </location>
</feature>
<evidence type="ECO:0000313" key="10">
    <source>
        <dbReference type="Proteomes" id="UP000756346"/>
    </source>
</evidence>
<dbReference type="GeneID" id="70184456"/>
<gene>
    <name evidence="9" type="ORF">B0I36DRAFT_330956</name>
</gene>
<organism evidence="9 10">
    <name type="scientific">Microdochium trichocladiopsis</name>
    <dbReference type="NCBI Taxonomy" id="1682393"/>
    <lineage>
        <taxon>Eukaryota</taxon>
        <taxon>Fungi</taxon>
        <taxon>Dikarya</taxon>
        <taxon>Ascomycota</taxon>
        <taxon>Pezizomycotina</taxon>
        <taxon>Sordariomycetes</taxon>
        <taxon>Xylariomycetidae</taxon>
        <taxon>Xylariales</taxon>
        <taxon>Microdochiaceae</taxon>
        <taxon>Microdochium</taxon>
    </lineage>
</organism>
<feature type="domain" description="Amino acid permease/ SLC12A" evidence="8">
    <location>
        <begin position="150"/>
        <end position="371"/>
    </location>
</feature>
<keyword evidence="3 7" id="KW-0812">Transmembrane</keyword>
<feature type="region of interest" description="Disordered" evidence="6">
    <location>
        <begin position="26"/>
        <end position="110"/>
    </location>
</feature>
<feature type="domain" description="Amino acid permease/ SLC12A" evidence="8">
    <location>
        <begin position="402"/>
        <end position="671"/>
    </location>
</feature>
<feature type="transmembrane region" description="Helical" evidence="7">
    <location>
        <begin position="259"/>
        <end position="279"/>
    </location>
</feature>
<proteinExistence type="predicted"/>
<dbReference type="Gene3D" id="1.20.1740.10">
    <property type="entry name" value="Amino acid/polyamine transporter I"/>
    <property type="match status" value="1"/>
</dbReference>
<dbReference type="PANTHER" id="PTHR43495:SF5">
    <property type="entry name" value="GAMMA-AMINOBUTYRIC ACID PERMEASE"/>
    <property type="match status" value="1"/>
</dbReference>
<feature type="transmembrane region" description="Helical" evidence="7">
    <location>
        <begin position="466"/>
        <end position="486"/>
    </location>
</feature>
<evidence type="ECO:0000256" key="6">
    <source>
        <dbReference type="SAM" id="MobiDB-lite"/>
    </source>
</evidence>
<feature type="transmembrane region" description="Helical" evidence="7">
    <location>
        <begin position="223"/>
        <end position="247"/>
    </location>
</feature>
<feature type="compositionally biased region" description="Low complexity" evidence="6">
    <location>
        <begin position="59"/>
        <end position="74"/>
    </location>
</feature>
<keyword evidence="2" id="KW-0813">Transport</keyword>
<feature type="transmembrane region" description="Helical" evidence="7">
    <location>
        <begin position="150"/>
        <end position="166"/>
    </location>
</feature>
<evidence type="ECO:0000259" key="8">
    <source>
        <dbReference type="Pfam" id="PF00324"/>
    </source>
</evidence>
<feature type="compositionally biased region" description="Low complexity" evidence="6">
    <location>
        <begin position="88"/>
        <end position="102"/>
    </location>
</feature>
<feature type="transmembrane region" description="Helical" evidence="7">
    <location>
        <begin position="399"/>
        <end position="420"/>
    </location>
</feature>
<dbReference type="PANTHER" id="PTHR43495">
    <property type="entry name" value="GABA PERMEASE"/>
    <property type="match status" value="1"/>
</dbReference>
<feature type="transmembrane region" description="Helical" evidence="7">
    <location>
        <begin position="339"/>
        <end position="365"/>
    </location>
</feature>
<evidence type="ECO:0000313" key="9">
    <source>
        <dbReference type="EMBL" id="KAH7026588.1"/>
    </source>
</evidence>
<dbReference type="Proteomes" id="UP000756346">
    <property type="component" value="Unassembled WGS sequence"/>
</dbReference>
<feature type="transmembrane region" description="Helical" evidence="7">
    <location>
        <begin position="651"/>
        <end position="670"/>
    </location>
</feature>
<dbReference type="Pfam" id="PF00324">
    <property type="entry name" value="AA_permease"/>
    <property type="match status" value="2"/>
</dbReference>
<protein>
    <submittedName>
        <fullName evidence="9">Amino acid permease-domain-containing protein</fullName>
    </submittedName>
</protein>
<dbReference type="RefSeq" id="XP_046009805.1">
    <property type="nucleotide sequence ID" value="XM_046154910.1"/>
</dbReference>
<keyword evidence="5 7" id="KW-0472">Membrane</keyword>
<feature type="compositionally biased region" description="Basic and acidic residues" evidence="6">
    <location>
        <begin position="32"/>
        <end position="43"/>
    </location>
</feature>
<evidence type="ECO:0000256" key="2">
    <source>
        <dbReference type="ARBA" id="ARBA00022448"/>
    </source>
</evidence>